<dbReference type="EMBL" id="OBEN01000007">
    <property type="protein sequence ID" value="SNZ14994.1"/>
    <property type="molecule type" value="Genomic_DNA"/>
</dbReference>
<dbReference type="PANTHER" id="PTHR30604:SF1">
    <property type="entry name" value="DNA UTILIZATION PROTEIN HOFQ"/>
    <property type="match status" value="1"/>
</dbReference>
<gene>
    <name evidence="6" type="ORF">SAMN06265353_1249</name>
</gene>
<dbReference type="Pfam" id="PF00263">
    <property type="entry name" value="Secretin"/>
    <property type="match status" value="1"/>
</dbReference>
<dbReference type="RefSeq" id="WP_096602486.1">
    <property type="nucleotide sequence ID" value="NZ_OBEN01000007.1"/>
</dbReference>
<dbReference type="GO" id="GO:0009306">
    <property type="term" value="P:protein secretion"/>
    <property type="evidence" value="ECO:0007669"/>
    <property type="project" value="InterPro"/>
</dbReference>
<dbReference type="GO" id="GO:0016020">
    <property type="term" value="C:membrane"/>
    <property type="evidence" value="ECO:0007669"/>
    <property type="project" value="UniProtKB-SubCell"/>
</dbReference>
<accession>A0A285NZS7</accession>
<keyword evidence="4" id="KW-0732">Signal</keyword>
<keyword evidence="7" id="KW-1185">Reference proteome</keyword>
<feature type="domain" description="Type II/III secretion system secretin-like" evidence="5">
    <location>
        <begin position="429"/>
        <end position="587"/>
    </location>
</feature>
<evidence type="ECO:0000313" key="7">
    <source>
        <dbReference type="Proteomes" id="UP000218627"/>
    </source>
</evidence>
<keyword evidence="2" id="KW-0472">Membrane</keyword>
<comment type="subcellular location">
    <subcellularLocation>
        <location evidence="1">Membrane</location>
    </subcellularLocation>
</comment>
<dbReference type="Proteomes" id="UP000218627">
    <property type="component" value="Unassembled WGS sequence"/>
</dbReference>
<feature type="signal peptide" evidence="4">
    <location>
        <begin position="1"/>
        <end position="17"/>
    </location>
</feature>
<sequence>MKKALMSMLLLLSLSLAQTIKEMKFENVKLETVLKALSQVADMNVIFDPQVSQEVSKTVSIAIYKPVPVGEAMNIILKEYGLIAVPIDKKVYRITKAGEISISLSGLDDSQIEKFVKFLKPRVSPSAEIVIDKTLKTVYIRDEERNIKKLEPILKDYAKIVEKVAPAEERITRVFYLKNISLDEAERLLSAYKKPDTVITKVQSFSALVITDSPKQMEKYQEVLKNFLTMTPAERRPITKIFYLKYISPDEFIKMIEPLRSEAGTILSGGALKVQAPIQQPQMAQSQQQQTPPSPILKEFNAVMITDYPEVIEKIRERFKDYISDSPVQVKIEARIIEIREEALRELGINWNVLLSQARVPQFWSGGAGQGANIGTPPPLGNIYVPPDTGVGVRSPIYYTPGLSPTPGGIFTFAFQKGILNALNLRLSALERISLAKNIAKPTVVTINAQKATIKQGVQIPYQTTVIAGGAQAVNIQFKDVVLQLDVTPVVSPDGRILLDINLKRDTPGQQTPQGPAINTKEASTKVVVNDGDTLVIGGIIDNQESKTNEGIPGLVRVPILKWVFGQERLQNTQSELLIFLTPVLIRE</sequence>
<evidence type="ECO:0000256" key="2">
    <source>
        <dbReference type="ARBA" id="ARBA00023136"/>
    </source>
</evidence>
<evidence type="ECO:0000256" key="4">
    <source>
        <dbReference type="SAM" id="SignalP"/>
    </source>
</evidence>
<dbReference type="InterPro" id="IPR051808">
    <property type="entry name" value="Type_IV_pilus_biogenesis"/>
</dbReference>
<dbReference type="AlphaFoldDB" id="A0A285NZS7"/>
<proteinExistence type="inferred from homology"/>
<evidence type="ECO:0000256" key="1">
    <source>
        <dbReference type="ARBA" id="ARBA00004370"/>
    </source>
</evidence>
<protein>
    <submittedName>
        <fullName evidence="6">Type IV pilus assembly protein PilQ</fullName>
    </submittedName>
</protein>
<dbReference type="InterPro" id="IPR001775">
    <property type="entry name" value="GspD/PilQ"/>
</dbReference>
<dbReference type="InterPro" id="IPR038591">
    <property type="entry name" value="NolW-like_sf"/>
</dbReference>
<dbReference type="Gene3D" id="3.30.1370.120">
    <property type="match status" value="1"/>
</dbReference>
<evidence type="ECO:0000313" key="6">
    <source>
        <dbReference type="EMBL" id="SNZ14994.1"/>
    </source>
</evidence>
<dbReference type="PANTHER" id="PTHR30604">
    <property type="entry name" value="PROTEIN TRANSPORT PROTEIN HOFQ"/>
    <property type="match status" value="1"/>
</dbReference>
<name>A0A285NZS7_9AQUI</name>
<organism evidence="6 7">
    <name type="scientific">Hydrogenobacter hydrogenophilus</name>
    <dbReference type="NCBI Taxonomy" id="35835"/>
    <lineage>
        <taxon>Bacteria</taxon>
        <taxon>Pseudomonadati</taxon>
        <taxon>Aquificota</taxon>
        <taxon>Aquificia</taxon>
        <taxon>Aquificales</taxon>
        <taxon>Aquificaceae</taxon>
        <taxon>Hydrogenobacter</taxon>
    </lineage>
</organism>
<dbReference type="OrthoDB" id="9779724at2"/>
<reference evidence="7" key="1">
    <citation type="submission" date="2017-09" db="EMBL/GenBank/DDBJ databases">
        <authorList>
            <person name="Varghese N."/>
            <person name="Submissions S."/>
        </authorList>
    </citation>
    <scope>NUCLEOTIDE SEQUENCE [LARGE SCALE GENOMIC DNA]</scope>
    <source>
        <strain evidence="7">DSM 2913</strain>
    </source>
</reference>
<dbReference type="InterPro" id="IPR004846">
    <property type="entry name" value="T2SS/T3SS_dom"/>
</dbReference>
<evidence type="ECO:0000259" key="5">
    <source>
        <dbReference type="Pfam" id="PF00263"/>
    </source>
</evidence>
<feature type="chain" id="PRO_5012402679" evidence="4">
    <location>
        <begin position="18"/>
        <end position="588"/>
    </location>
</feature>
<dbReference type="PRINTS" id="PR00811">
    <property type="entry name" value="BCTERIALGSPD"/>
</dbReference>
<evidence type="ECO:0000256" key="3">
    <source>
        <dbReference type="RuleBase" id="RU004003"/>
    </source>
</evidence>
<comment type="similarity">
    <text evidence="3">Belongs to the bacterial secretin family.</text>
</comment>
<dbReference type="Gene3D" id="3.55.50.30">
    <property type="match status" value="1"/>
</dbReference>